<protein>
    <submittedName>
        <fullName evidence="1">Uncharacterized protein</fullName>
    </submittedName>
</protein>
<evidence type="ECO:0000313" key="2">
    <source>
        <dbReference type="Proteomes" id="UP000790709"/>
    </source>
</evidence>
<gene>
    <name evidence="1" type="ORF">BV22DRAFT_1135655</name>
</gene>
<dbReference type="Proteomes" id="UP000790709">
    <property type="component" value="Unassembled WGS sequence"/>
</dbReference>
<evidence type="ECO:0000313" key="1">
    <source>
        <dbReference type="EMBL" id="KAH7917144.1"/>
    </source>
</evidence>
<name>A0ACB8AV66_9AGAM</name>
<keyword evidence="2" id="KW-1185">Reference proteome</keyword>
<sequence>MITALVLVLAYFGCTTSASTIVAFVALIFQACERARLDSARISDANHGVLFLFQVVCIHDYCDVAYGYSKWTQEMSRFLVLTYRSFSVRCQLFMLVQ</sequence>
<organism evidence="1 2">
    <name type="scientific">Leucogyrophana mollusca</name>
    <dbReference type="NCBI Taxonomy" id="85980"/>
    <lineage>
        <taxon>Eukaryota</taxon>
        <taxon>Fungi</taxon>
        <taxon>Dikarya</taxon>
        <taxon>Basidiomycota</taxon>
        <taxon>Agaricomycotina</taxon>
        <taxon>Agaricomycetes</taxon>
        <taxon>Agaricomycetidae</taxon>
        <taxon>Boletales</taxon>
        <taxon>Boletales incertae sedis</taxon>
        <taxon>Leucogyrophana</taxon>
    </lineage>
</organism>
<comment type="caution">
    <text evidence="1">The sequence shown here is derived from an EMBL/GenBank/DDBJ whole genome shotgun (WGS) entry which is preliminary data.</text>
</comment>
<proteinExistence type="predicted"/>
<reference evidence="1" key="1">
    <citation type="journal article" date="2021" name="New Phytol.">
        <title>Evolutionary innovations through gain and loss of genes in the ectomycorrhizal Boletales.</title>
        <authorList>
            <person name="Wu G."/>
            <person name="Miyauchi S."/>
            <person name="Morin E."/>
            <person name="Kuo A."/>
            <person name="Drula E."/>
            <person name="Varga T."/>
            <person name="Kohler A."/>
            <person name="Feng B."/>
            <person name="Cao Y."/>
            <person name="Lipzen A."/>
            <person name="Daum C."/>
            <person name="Hundley H."/>
            <person name="Pangilinan J."/>
            <person name="Johnson J."/>
            <person name="Barry K."/>
            <person name="LaButti K."/>
            <person name="Ng V."/>
            <person name="Ahrendt S."/>
            <person name="Min B."/>
            <person name="Choi I.G."/>
            <person name="Park H."/>
            <person name="Plett J.M."/>
            <person name="Magnuson J."/>
            <person name="Spatafora J.W."/>
            <person name="Nagy L.G."/>
            <person name="Henrissat B."/>
            <person name="Grigoriev I.V."/>
            <person name="Yang Z.L."/>
            <person name="Xu J."/>
            <person name="Martin F.M."/>
        </authorList>
    </citation>
    <scope>NUCLEOTIDE SEQUENCE</scope>
    <source>
        <strain evidence="1">KUC20120723A-06</strain>
    </source>
</reference>
<accession>A0ACB8AV66</accession>
<dbReference type="EMBL" id="MU267237">
    <property type="protein sequence ID" value="KAH7917144.1"/>
    <property type="molecule type" value="Genomic_DNA"/>
</dbReference>